<dbReference type="OrthoDB" id="7203409at2"/>
<feature type="domain" description="GST C-terminal" evidence="2">
    <location>
        <begin position="90"/>
        <end position="220"/>
    </location>
</feature>
<dbReference type="Gene3D" id="1.20.1050.10">
    <property type="match status" value="1"/>
</dbReference>
<evidence type="ECO:0000313" key="4">
    <source>
        <dbReference type="Proteomes" id="UP000309389"/>
    </source>
</evidence>
<dbReference type="InterPro" id="IPR010987">
    <property type="entry name" value="Glutathione-S-Trfase_C-like"/>
</dbReference>
<dbReference type="AlphaFoldDB" id="A0A4T3F5T8"/>
<dbReference type="PROSITE" id="PS50404">
    <property type="entry name" value="GST_NTER"/>
    <property type="match status" value="1"/>
</dbReference>
<dbReference type="EMBL" id="SSHH01000001">
    <property type="protein sequence ID" value="TIX51764.1"/>
    <property type="molecule type" value="Genomic_DNA"/>
</dbReference>
<comment type="caution">
    <text evidence="3">The sequence shown here is derived from an EMBL/GenBank/DDBJ whole genome shotgun (WGS) entry which is preliminary data.</text>
</comment>
<keyword evidence="4" id="KW-1185">Reference proteome</keyword>
<dbReference type="Gene3D" id="3.40.30.10">
    <property type="entry name" value="Glutaredoxin"/>
    <property type="match status" value="1"/>
</dbReference>
<dbReference type="InterPro" id="IPR004046">
    <property type="entry name" value="GST_C"/>
</dbReference>
<dbReference type="PANTHER" id="PTHR11571">
    <property type="entry name" value="GLUTATHIONE S-TRANSFERASE"/>
    <property type="match status" value="1"/>
</dbReference>
<sequence length="235" mass="26529">MSYQLWYWPEIPGRGEFVRLFLEAAELDYDDVAREQGADALVEDLHARQGMRPFAPPYLIDGDVVIGQTALILLYLSDREGLGSGDLATDLKLMQLQMDISDLVEEVHATHHPIAPGLYYADQMDAAFEKAHDFRENRLPKYLIHFDNALAGNGGPFMLGEQWSHVDTSLFQLLEGLDYAFPNLMAHLQGSFPNLEALQGTIPDIEGVAAYLASERRLEFNENGIFRHYEELDQA</sequence>
<name>A0A4T3F5T8_9SPHN</name>
<dbReference type="InterPro" id="IPR050213">
    <property type="entry name" value="GST_superfamily"/>
</dbReference>
<keyword evidence="3" id="KW-0808">Transferase</keyword>
<dbReference type="GO" id="GO:0006749">
    <property type="term" value="P:glutathione metabolic process"/>
    <property type="evidence" value="ECO:0007669"/>
    <property type="project" value="TreeGrafter"/>
</dbReference>
<evidence type="ECO:0000313" key="3">
    <source>
        <dbReference type="EMBL" id="TIX51764.1"/>
    </source>
</evidence>
<proteinExistence type="predicted"/>
<dbReference type="RefSeq" id="WP_136692553.1">
    <property type="nucleotide sequence ID" value="NZ_SSHH01000001.1"/>
</dbReference>
<dbReference type="SUPFAM" id="SSF47616">
    <property type="entry name" value="GST C-terminal domain-like"/>
    <property type="match status" value="1"/>
</dbReference>
<evidence type="ECO:0000259" key="1">
    <source>
        <dbReference type="PROSITE" id="PS50404"/>
    </source>
</evidence>
<feature type="domain" description="GST N-terminal" evidence="1">
    <location>
        <begin position="1"/>
        <end position="84"/>
    </location>
</feature>
<gene>
    <name evidence="3" type="ORF">E5222_04775</name>
</gene>
<dbReference type="CDD" id="cd03039">
    <property type="entry name" value="GST_N_Sigma_like"/>
    <property type="match status" value="1"/>
</dbReference>
<dbReference type="InterPro" id="IPR004045">
    <property type="entry name" value="Glutathione_S-Trfase_N"/>
</dbReference>
<dbReference type="InterPro" id="IPR036282">
    <property type="entry name" value="Glutathione-S-Trfase_C_sf"/>
</dbReference>
<evidence type="ECO:0000259" key="2">
    <source>
        <dbReference type="PROSITE" id="PS50405"/>
    </source>
</evidence>
<accession>A0A4T3F5T8</accession>
<reference evidence="3 4" key="1">
    <citation type="submission" date="2019-04" db="EMBL/GenBank/DDBJ databases">
        <title>Altererythrobacter aquimixticola sp. nov., isolated from sediment of junction between the ocean and a freshwater spring.</title>
        <authorList>
            <person name="Yoon J.-H."/>
        </authorList>
    </citation>
    <scope>NUCLEOTIDE SEQUENCE [LARGE SCALE GENOMIC DNA]</scope>
    <source>
        <strain evidence="3 4">SSKS-13</strain>
    </source>
</reference>
<dbReference type="PANTHER" id="PTHR11571:SF263">
    <property type="entry name" value="GLUTATHIONE S-TRANSFERASE"/>
    <property type="match status" value="1"/>
</dbReference>
<dbReference type="Proteomes" id="UP000309389">
    <property type="component" value="Unassembled WGS sequence"/>
</dbReference>
<dbReference type="InterPro" id="IPR036249">
    <property type="entry name" value="Thioredoxin-like_sf"/>
</dbReference>
<dbReference type="Pfam" id="PF14497">
    <property type="entry name" value="GST_C_3"/>
    <property type="match status" value="1"/>
</dbReference>
<protein>
    <submittedName>
        <fullName evidence="3">Glutathione S-transferase</fullName>
    </submittedName>
</protein>
<dbReference type="PROSITE" id="PS50405">
    <property type="entry name" value="GST_CTER"/>
    <property type="match status" value="1"/>
</dbReference>
<dbReference type="CDD" id="cd03192">
    <property type="entry name" value="GST_C_Sigma_like"/>
    <property type="match status" value="1"/>
</dbReference>
<organism evidence="3 4">
    <name type="scientific">Alteraurantiacibacter aquimixticola</name>
    <dbReference type="NCBI Taxonomy" id="2489173"/>
    <lineage>
        <taxon>Bacteria</taxon>
        <taxon>Pseudomonadati</taxon>
        <taxon>Pseudomonadota</taxon>
        <taxon>Alphaproteobacteria</taxon>
        <taxon>Sphingomonadales</taxon>
        <taxon>Erythrobacteraceae</taxon>
        <taxon>Alteraurantiacibacter</taxon>
    </lineage>
</organism>
<dbReference type="SUPFAM" id="SSF52833">
    <property type="entry name" value="Thioredoxin-like"/>
    <property type="match status" value="1"/>
</dbReference>
<dbReference type="GO" id="GO:0004364">
    <property type="term" value="F:glutathione transferase activity"/>
    <property type="evidence" value="ECO:0007669"/>
    <property type="project" value="TreeGrafter"/>
</dbReference>